<evidence type="ECO:0000256" key="4">
    <source>
        <dbReference type="ARBA" id="ARBA00018463"/>
    </source>
</evidence>
<dbReference type="InterPro" id="IPR051371">
    <property type="entry name" value="Ras_palmitoyltransferase"/>
</dbReference>
<keyword evidence="10" id="KW-1185">Reference proteome</keyword>
<feature type="domain" description="Golgin subfamily A member 7/ERF4" evidence="8">
    <location>
        <begin position="163"/>
        <end position="276"/>
    </location>
</feature>
<comment type="similarity">
    <text evidence="2">Belongs to the ERF4 family.</text>
</comment>
<evidence type="ECO:0000256" key="2">
    <source>
        <dbReference type="ARBA" id="ARBA00007732"/>
    </source>
</evidence>
<keyword evidence="6" id="KW-0472">Membrane</keyword>
<reference evidence="9 10" key="2">
    <citation type="journal article" date="2014" name="J. Gen. Appl. Microbiol.">
        <title>The early diverging ascomycetous budding yeast Saitoella complicata has three histone deacetylases belonging to the Clr6, Hos2, and Rpd3 lineages.</title>
        <authorList>
            <person name="Nishida H."/>
            <person name="Matsumoto T."/>
            <person name="Kondo S."/>
            <person name="Hamamoto M."/>
            <person name="Yoshikawa H."/>
        </authorList>
    </citation>
    <scope>NUCLEOTIDE SEQUENCE [LARGE SCALE GENOMIC DNA]</scope>
    <source>
        <strain evidence="9 10">NRRL Y-17804</strain>
    </source>
</reference>
<dbReference type="PANTHER" id="PTHR13254:SF0">
    <property type="entry name" value="GOLGIN SUBFAMILY A MEMBER 7_ERF4 DOMAIN-CONTAINING PROTEIN"/>
    <property type="match status" value="1"/>
</dbReference>
<evidence type="ECO:0000256" key="3">
    <source>
        <dbReference type="ARBA" id="ARBA00011396"/>
    </source>
</evidence>
<reference evidence="9 10" key="1">
    <citation type="journal article" date="2011" name="J. Gen. Appl. Microbiol.">
        <title>Draft genome sequencing of the enigmatic yeast Saitoella complicata.</title>
        <authorList>
            <person name="Nishida H."/>
            <person name="Hamamoto M."/>
            <person name="Sugiyama J."/>
        </authorList>
    </citation>
    <scope>NUCLEOTIDE SEQUENCE [LARGE SCALE GENOMIC DNA]</scope>
    <source>
        <strain evidence="9 10">NRRL Y-17804</strain>
    </source>
</reference>
<reference evidence="9 10" key="3">
    <citation type="journal article" date="2015" name="Genome Announc.">
        <title>Draft Genome Sequence of the Archiascomycetous Yeast Saitoella complicata.</title>
        <authorList>
            <person name="Yamauchi K."/>
            <person name="Kondo S."/>
            <person name="Hamamoto M."/>
            <person name="Takahashi Y."/>
            <person name="Ogura Y."/>
            <person name="Hayashi T."/>
            <person name="Nishida H."/>
        </authorList>
    </citation>
    <scope>NUCLEOTIDE SEQUENCE [LARGE SCALE GENOMIC DNA]</scope>
    <source>
        <strain evidence="9 10">NRRL Y-17804</strain>
    </source>
</reference>
<protein>
    <recommendedName>
        <fullName evidence="4">Ras modification protein ERF4</fullName>
    </recommendedName>
</protein>
<evidence type="ECO:0000259" key="8">
    <source>
        <dbReference type="Pfam" id="PF10256"/>
    </source>
</evidence>
<keyword evidence="5" id="KW-0256">Endoplasmic reticulum</keyword>
<comment type="subcellular location">
    <subcellularLocation>
        <location evidence="1">Endoplasmic reticulum membrane</location>
        <topology evidence="1">Peripheral membrane protein</topology>
    </subcellularLocation>
</comment>
<dbReference type="Proteomes" id="UP000033140">
    <property type="component" value="Unassembled WGS sequence"/>
</dbReference>
<dbReference type="GO" id="GO:0006612">
    <property type="term" value="P:protein targeting to membrane"/>
    <property type="evidence" value="ECO:0007669"/>
    <property type="project" value="TreeGrafter"/>
</dbReference>
<organism evidence="9 10">
    <name type="scientific">Saitoella complicata (strain BCRC 22490 / CBS 7301 / JCM 7358 / NBRC 10748 / NRRL Y-17804)</name>
    <dbReference type="NCBI Taxonomy" id="698492"/>
    <lineage>
        <taxon>Eukaryota</taxon>
        <taxon>Fungi</taxon>
        <taxon>Dikarya</taxon>
        <taxon>Ascomycota</taxon>
        <taxon>Taphrinomycotina</taxon>
        <taxon>Taphrinomycotina incertae sedis</taxon>
        <taxon>Saitoella</taxon>
    </lineage>
</organism>
<gene>
    <name evidence="9" type="ORF">G7K_4198-t1</name>
</gene>
<dbReference type="STRING" id="698492.A0A0E9NJT0"/>
<dbReference type="Pfam" id="PF10256">
    <property type="entry name" value="Erf4"/>
    <property type="match status" value="1"/>
</dbReference>
<dbReference type="InterPro" id="IPR019383">
    <property type="entry name" value="Golgin_A_7/ERF4"/>
</dbReference>
<dbReference type="PANTHER" id="PTHR13254">
    <property type="entry name" value="GOLGI AUTOANTIGEN, GOLGIN SUBFAMILY A, 7"/>
    <property type="match status" value="1"/>
</dbReference>
<sequence>MFSLQKPQNICQSDSGIPHVEWRRNVNSFSATLTFITFTAPLSIFQHISPSDASTTASINPLPHIAGSGDPDERRRATEEEDVTIEPASLSHGLHVQEPSQTTLTTPPPVHSPTTTRPHTAASKSTRPLTSKSTRLDFPPNTHPSPFHLEPVDHTPSAAYRTIRIPAVYSKRDLAPQFSTRFSPLLSTFVEEAYWHDWICHINREVWLANCVTWGTVLWNIVDVASLWVWSSLVERPYKKRLRALEAWIEEENERVWRVAGAEVVSPRKTAYLHLDIEILSMEDTATTSNINGTGFKVDTLGNKSSKNYHSCIRHQLERKRNLDTVTEQTSNRTPLTIKSFSFNFTFQLILP</sequence>
<evidence type="ECO:0000313" key="9">
    <source>
        <dbReference type="EMBL" id="GAO50063.1"/>
    </source>
</evidence>
<name>A0A0E9NJT0_SAICN</name>
<comment type="subunit">
    <text evidence="3">Interacts with ERF2.</text>
</comment>
<comment type="caution">
    <text evidence="9">The sequence shown here is derived from an EMBL/GenBank/DDBJ whole genome shotgun (WGS) entry which is preliminary data.</text>
</comment>
<dbReference type="EMBL" id="BACD03000029">
    <property type="protein sequence ID" value="GAO50063.1"/>
    <property type="molecule type" value="Genomic_DNA"/>
</dbReference>
<feature type="compositionally biased region" description="Polar residues" evidence="7">
    <location>
        <begin position="122"/>
        <end position="133"/>
    </location>
</feature>
<evidence type="ECO:0000256" key="5">
    <source>
        <dbReference type="ARBA" id="ARBA00022824"/>
    </source>
</evidence>
<accession>A0A0E9NJT0</accession>
<feature type="region of interest" description="Disordered" evidence="7">
    <location>
        <begin position="52"/>
        <end position="151"/>
    </location>
</feature>
<dbReference type="GO" id="GO:0005789">
    <property type="term" value="C:endoplasmic reticulum membrane"/>
    <property type="evidence" value="ECO:0007669"/>
    <property type="project" value="UniProtKB-SubCell"/>
</dbReference>
<evidence type="ECO:0000256" key="7">
    <source>
        <dbReference type="SAM" id="MobiDB-lite"/>
    </source>
</evidence>
<proteinExistence type="inferred from homology"/>
<evidence type="ECO:0000256" key="6">
    <source>
        <dbReference type="ARBA" id="ARBA00023136"/>
    </source>
</evidence>
<evidence type="ECO:0000256" key="1">
    <source>
        <dbReference type="ARBA" id="ARBA00004406"/>
    </source>
</evidence>
<dbReference type="GO" id="GO:0031211">
    <property type="term" value="C:endoplasmic reticulum palmitoyltransferase complex"/>
    <property type="evidence" value="ECO:0007669"/>
    <property type="project" value="TreeGrafter"/>
</dbReference>
<dbReference type="AlphaFoldDB" id="A0A0E9NJT0"/>
<evidence type="ECO:0000313" key="10">
    <source>
        <dbReference type="Proteomes" id="UP000033140"/>
    </source>
</evidence>